<organism evidence="1">
    <name type="scientific">marine metagenome</name>
    <dbReference type="NCBI Taxonomy" id="408172"/>
    <lineage>
        <taxon>unclassified sequences</taxon>
        <taxon>metagenomes</taxon>
        <taxon>ecological metagenomes</taxon>
    </lineage>
</organism>
<accession>A0A383AM68</accession>
<sequence length="67" mass="7950">MGQKGKIQIEIEKLKWELRQKHAALGKYVAEKKISKSVTDFSHDSQFLDQINEIYKLRLYIDERKQG</sequence>
<dbReference type="EMBL" id="UINC01193165">
    <property type="protein sequence ID" value="SVE08639.1"/>
    <property type="molecule type" value="Genomic_DNA"/>
</dbReference>
<name>A0A383AM68_9ZZZZ</name>
<evidence type="ECO:0000313" key="1">
    <source>
        <dbReference type="EMBL" id="SVE08639.1"/>
    </source>
</evidence>
<dbReference type="AlphaFoldDB" id="A0A383AM68"/>
<feature type="non-terminal residue" evidence="1">
    <location>
        <position position="67"/>
    </location>
</feature>
<proteinExistence type="predicted"/>
<reference evidence="1" key="1">
    <citation type="submission" date="2018-05" db="EMBL/GenBank/DDBJ databases">
        <authorList>
            <person name="Lanie J.A."/>
            <person name="Ng W.-L."/>
            <person name="Kazmierczak K.M."/>
            <person name="Andrzejewski T.M."/>
            <person name="Davidsen T.M."/>
            <person name="Wayne K.J."/>
            <person name="Tettelin H."/>
            <person name="Glass J.I."/>
            <person name="Rusch D."/>
            <person name="Podicherti R."/>
            <person name="Tsui H.-C.T."/>
            <person name="Winkler M.E."/>
        </authorList>
    </citation>
    <scope>NUCLEOTIDE SEQUENCE</scope>
</reference>
<protein>
    <submittedName>
        <fullName evidence="1">Uncharacterized protein</fullName>
    </submittedName>
</protein>
<gene>
    <name evidence="1" type="ORF">METZ01_LOCUS461493</name>
</gene>